<reference evidence="1 2" key="1">
    <citation type="submission" date="2016-10" db="EMBL/GenBank/DDBJ databases">
        <authorList>
            <person name="de Groot N.N."/>
        </authorList>
    </citation>
    <scope>NUCLEOTIDE SEQUENCE [LARGE SCALE GENOMIC DNA]</scope>
    <source>
        <strain evidence="1 2">DSM 10317</strain>
    </source>
</reference>
<dbReference type="EMBL" id="FMWK01000001">
    <property type="protein sequence ID" value="SCZ75983.1"/>
    <property type="molecule type" value="Genomic_DNA"/>
</dbReference>
<dbReference type="Proteomes" id="UP000199428">
    <property type="component" value="Unassembled WGS sequence"/>
</dbReference>
<evidence type="ECO:0000313" key="2">
    <source>
        <dbReference type="Proteomes" id="UP000199428"/>
    </source>
</evidence>
<organism evidence="1 2">
    <name type="scientific">Pseudobutyrivibrio xylanivorans</name>
    <dbReference type="NCBI Taxonomy" id="185007"/>
    <lineage>
        <taxon>Bacteria</taxon>
        <taxon>Bacillati</taxon>
        <taxon>Bacillota</taxon>
        <taxon>Clostridia</taxon>
        <taxon>Lachnospirales</taxon>
        <taxon>Lachnospiraceae</taxon>
        <taxon>Pseudobutyrivibrio</taxon>
    </lineage>
</organism>
<name>A0A1G5RPE0_PSEXY</name>
<sequence>MSTDEKIASVQASFAMEDMILTAEEIERGRMIIEDKVDVEDVVREITSRYVSVG</sequence>
<evidence type="ECO:0008006" key="3">
    <source>
        <dbReference type="Google" id="ProtNLM"/>
    </source>
</evidence>
<proteinExistence type="predicted"/>
<accession>A0A1G5RPE0</accession>
<dbReference type="AlphaFoldDB" id="A0A1G5RPE0"/>
<protein>
    <recommendedName>
        <fullName evidence="3">Antitoxin VbhA domain-containing protein</fullName>
    </recommendedName>
</protein>
<dbReference type="RefSeq" id="WP_155942184.1">
    <property type="nucleotide sequence ID" value="NZ_FMWK01000001.1"/>
</dbReference>
<evidence type="ECO:0000313" key="1">
    <source>
        <dbReference type="EMBL" id="SCZ75983.1"/>
    </source>
</evidence>
<gene>
    <name evidence="1" type="ORF">SAMN02910350_00018</name>
</gene>